<keyword evidence="3" id="KW-1185">Reference proteome</keyword>
<organism evidence="2 3">
    <name type="scientific">Rariglobus hedericola</name>
    <dbReference type="NCBI Taxonomy" id="2597822"/>
    <lineage>
        <taxon>Bacteria</taxon>
        <taxon>Pseudomonadati</taxon>
        <taxon>Verrucomicrobiota</taxon>
        <taxon>Opitutia</taxon>
        <taxon>Opitutales</taxon>
        <taxon>Opitutaceae</taxon>
        <taxon>Rariglobus</taxon>
    </lineage>
</organism>
<proteinExistence type="predicted"/>
<sequence>MKTLRLSLALIVASFAFANLVRSEETKPAGKPAKCCEKAAAEGKSCTHGCCAANAKDDKNCEKCGGKNEAKAEKAM</sequence>
<protein>
    <submittedName>
        <fullName evidence="2">Uncharacterized protein</fullName>
    </submittedName>
</protein>
<evidence type="ECO:0000313" key="2">
    <source>
        <dbReference type="EMBL" id="TSJ79342.1"/>
    </source>
</evidence>
<dbReference type="RefSeq" id="WP_144229797.1">
    <property type="nucleotide sequence ID" value="NZ_CBCRVV010000007.1"/>
</dbReference>
<keyword evidence="1" id="KW-0732">Signal</keyword>
<name>A0A556QRU2_9BACT</name>
<gene>
    <name evidence="2" type="ORF">FPL22_08645</name>
</gene>
<feature type="signal peptide" evidence="1">
    <location>
        <begin position="1"/>
        <end position="18"/>
    </location>
</feature>
<feature type="chain" id="PRO_5021931560" evidence="1">
    <location>
        <begin position="19"/>
        <end position="76"/>
    </location>
</feature>
<dbReference type="Proteomes" id="UP000315648">
    <property type="component" value="Unassembled WGS sequence"/>
</dbReference>
<evidence type="ECO:0000313" key="3">
    <source>
        <dbReference type="Proteomes" id="UP000315648"/>
    </source>
</evidence>
<accession>A0A556QRU2</accession>
<dbReference type="AlphaFoldDB" id="A0A556QRU2"/>
<reference evidence="2 3" key="1">
    <citation type="submission" date="2019-07" db="EMBL/GenBank/DDBJ databases">
        <title>Description of 53C-WASEF.</title>
        <authorList>
            <person name="Pitt A."/>
            <person name="Hahn M.W."/>
        </authorList>
    </citation>
    <scope>NUCLEOTIDE SEQUENCE [LARGE SCALE GENOMIC DNA]</scope>
    <source>
        <strain evidence="2 3">53C-WASEF</strain>
    </source>
</reference>
<evidence type="ECO:0000256" key="1">
    <source>
        <dbReference type="SAM" id="SignalP"/>
    </source>
</evidence>
<dbReference type="EMBL" id="VMBG01000001">
    <property type="protein sequence ID" value="TSJ79342.1"/>
    <property type="molecule type" value="Genomic_DNA"/>
</dbReference>
<comment type="caution">
    <text evidence="2">The sequence shown here is derived from an EMBL/GenBank/DDBJ whole genome shotgun (WGS) entry which is preliminary data.</text>
</comment>